<dbReference type="GeneID" id="63734706"/>
<dbReference type="PANTHER" id="PTHR12303">
    <property type="entry name" value="CARNOSINE N-METHYLTRANSFERASE"/>
    <property type="match status" value="1"/>
</dbReference>
<dbReference type="OrthoDB" id="978at2759"/>
<organism evidence="1 2">
    <name type="scientific">Metarhizium album (strain ARSEF 1941)</name>
    <dbReference type="NCBI Taxonomy" id="1081103"/>
    <lineage>
        <taxon>Eukaryota</taxon>
        <taxon>Fungi</taxon>
        <taxon>Dikarya</taxon>
        <taxon>Ascomycota</taxon>
        <taxon>Pezizomycotina</taxon>
        <taxon>Sordariomycetes</taxon>
        <taxon>Hypocreomycetidae</taxon>
        <taxon>Hypocreales</taxon>
        <taxon>Clavicipitaceae</taxon>
        <taxon>Metarhizium</taxon>
    </lineage>
</organism>
<dbReference type="AlphaFoldDB" id="A0A0B2X724"/>
<dbReference type="EMBL" id="AZHE01000001">
    <property type="protein sequence ID" value="KHO01250.1"/>
    <property type="molecule type" value="Genomic_DNA"/>
</dbReference>
<dbReference type="InterPro" id="IPR012901">
    <property type="entry name" value="CARME"/>
</dbReference>
<dbReference type="GO" id="GO:0008757">
    <property type="term" value="F:S-adenosylmethionine-dependent methyltransferase activity"/>
    <property type="evidence" value="ECO:0007669"/>
    <property type="project" value="InterPro"/>
</dbReference>
<dbReference type="HOGENOM" id="CLU_030612_2_0_1"/>
<dbReference type="InterPro" id="IPR029063">
    <property type="entry name" value="SAM-dependent_MTases_sf"/>
</dbReference>
<dbReference type="SMART" id="SM01296">
    <property type="entry name" value="N2227"/>
    <property type="match status" value="1"/>
</dbReference>
<dbReference type="Proteomes" id="UP000030816">
    <property type="component" value="Unassembled WGS sequence"/>
</dbReference>
<comment type="caution">
    <text evidence="1">The sequence shown here is derived from an EMBL/GenBank/DDBJ whole genome shotgun (WGS) entry which is preliminary data.</text>
</comment>
<name>A0A0B2X724_METAS</name>
<protein>
    <submittedName>
        <fullName evidence="1">N2227-like protein</fullName>
    </submittedName>
</protein>
<dbReference type="STRING" id="1081103.A0A0B2X724"/>
<sequence>MARDHGTWSPHHPRHRLLDALHGFSKYYEQQRAEVHRLRGLYGQASPSQKQPAAVAVRAGAGGSRVDRGRAVDAEQFLEKHVAYSSKFKRVEQKLAANQHVCDDIVQAALAFYNIGADELRRHVHDSEAKGRRADKTSVSQSLKHIVRDWTGEGDNERNATFACLVSTLDRLFPDRNRNPLRDHVRLLLPGSGLGRLGHHIAQLGGFQVTVNEWSMYMNAVYRFLEARGSALSHSFHPFVDSWSHHVSDDDMNRAVRFPDVAVRPGTVLAVEGDFTTAFTNQSAHYDAVVTYFFIDTARNLMSYFDTISRVLDKGGVWINLGPLLYGTGPLVQLSLEDILAVTREMGFRFLETAEVCGDPTFSEPTVRSMEAVYSFDRVALTRSAYSAQFWAATKL</sequence>
<evidence type="ECO:0000313" key="1">
    <source>
        <dbReference type="EMBL" id="KHO01250.1"/>
    </source>
</evidence>
<dbReference type="PANTHER" id="PTHR12303:SF13">
    <property type="match status" value="1"/>
</dbReference>
<accession>A0A0B2X724</accession>
<proteinExistence type="predicted"/>
<gene>
    <name evidence="1" type="ORF">MAM_00251</name>
</gene>
<evidence type="ECO:0000313" key="2">
    <source>
        <dbReference type="Proteomes" id="UP000030816"/>
    </source>
</evidence>
<dbReference type="Pfam" id="PF07942">
    <property type="entry name" value="CARME"/>
    <property type="match status" value="1"/>
</dbReference>
<keyword evidence="2" id="KW-1185">Reference proteome</keyword>
<reference evidence="1 2" key="1">
    <citation type="journal article" date="2014" name="Proc. Natl. Acad. Sci. U.S.A.">
        <title>Trajectory and genomic determinants of fungal-pathogen speciation and host adaptation.</title>
        <authorList>
            <person name="Hu X."/>
            <person name="Xiao G."/>
            <person name="Zheng P."/>
            <person name="Shang Y."/>
            <person name="Su Y."/>
            <person name="Zhang X."/>
            <person name="Liu X."/>
            <person name="Zhan S."/>
            <person name="St Leger R.J."/>
            <person name="Wang C."/>
        </authorList>
    </citation>
    <scope>NUCLEOTIDE SEQUENCE [LARGE SCALE GENOMIC DNA]</scope>
    <source>
        <strain evidence="1 2">ARSEF 1941</strain>
    </source>
</reference>
<dbReference type="RefSeq" id="XP_040682315.1">
    <property type="nucleotide sequence ID" value="XM_040819050.1"/>
</dbReference>
<dbReference type="Gene3D" id="3.40.50.150">
    <property type="entry name" value="Vaccinia Virus protein VP39"/>
    <property type="match status" value="1"/>
</dbReference>
<dbReference type="SUPFAM" id="SSF53335">
    <property type="entry name" value="S-adenosyl-L-methionine-dependent methyltransferases"/>
    <property type="match status" value="1"/>
</dbReference>